<organism evidence="1 2">
    <name type="scientific">Rhodocollybia butyracea</name>
    <dbReference type="NCBI Taxonomy" id="206335"/>
    <lineage>
        <taxon>Eukaryota</taxon>
        <taxon>Fungi</taxon>
        <taxon>Dikarya</taxon>
        <taxon>Basidiomycota</taxon>
        <taxon>Agaricomycotina</taxon>
        <taxon>Agaricomycetes</taxon>
        <taxon>Agaricomycetidae</taxon>
        <taxon>Agaricales</taxon>
        <taxon>Marasmiineae</taxon>
        <taxon>Omphalotaceae</taxon>
        <taxon>Rhodocollybia</taxon>
    </lineage>
</organism>
<proteinExistence type="predicted"/>
<dbReference type="Gene3D" id="3.40.50.1820">
    <property type="entry name" value="alpha/beta hydrolase"/>
    <property type="match status" value="1"/>
</dbReference>
<name>A0A9P5U309_9AGAR</name>
<protein>
    <submittedName>
        <fullName evidence="1">Uncharacterized protein</fullName>
    </submittedName>
</protein>
<dbReference type="OrthoDB" id="94039at2759"/>
<dbReference type="AlphaFoldDB" id="A0A9P5U309"/>
<gene>
    <name evidence="1" type="ORF">BDP27DRAFT_1367525</name>
</gene>
<evidence type="ECO:0000313" key="2">
    <source>
        <dbReference type="Proteomes" id="UP000772434"/>
    </source>
</evidence>
<sequence>MLKMRNTWKKWDDRVLKIFVGSGLRPLPTLEYPNIKEGVTLKCTRKQETLILELVTMDIPPFIEVSVLMLYAYGRISTMAQYMITCGYSFDSKRCIDPHNMIYSAGATKEYILKNIIGLQNLASFGYIEGVGHTASDVSPPASFFTDLCELLQAPQESPQRVAETIFECLKVDARVLETKL</sequence>
<dbReference type="Proteomes" id="UP000772434">
    <property type="component" value="Unassembled WGS sequence"/>
</dbReference>
<accession>A0A9P5U309</accession>
<dbReference type="EMBL" id="JADNRY010000132">
    <property type="protein sequence ID" value="KAF9064039.1"/>
    <property type="molecule type" value="Genomic_DNA"/>
</dbReference>
<reference evidence="1" key="1">
    <citation type="submission" date="2020-11" db="EMBL/GenBank/DDBJ databases">
        <authorList>
            <consortium name="DOE Joint Genome Institute"/>
            <person name="Ahrendt S."/>
            <person name="Riley R."/>
            <person name="Andreopoulos W."/>
            <person name="Labutti K."/>
            <person name="Pangilinan J."/>
            <person name="Ruiz-Duenas F.J."/>
            <person name="Barrasa J.M."/>
            <person name="Sanchez-Garcia M."/>
            <person name="Camarero S."/>
            <person name="Miyauchi S."/>
            <person name="Serrano A."/>
            <person name="Linde D."/>
            <person name="Babiker R."/>
            <person name="Drula E."/>
            <person name="Ayuso-Fernandez I."/>
            <person name="Pacheco R."/>
            <person name="Padilla G."/>
            <person name="Ferreira P."/>
            <person name="Barriuso J."/>
            <person name="Kellner H."/>
            <person name="Castanera R."/>
            <person name="Alfaro M."/>
            <person name="Ramirez L."/>
            <person name="Pisabarro A.G."/>
            <person name="Kuo A."/>
            <person name="Tritt A."/>
            <person name="Lipzen A."/>
            <person name="He G."/>
            <person name="Yan M."/>
            <person name="Ng V."/>
            <person name="Cullen D."/>
            <person name="Martin F."/>
            <person name="Rosso M.-N."/>
            <person name="Henrissat B."/>
            <person name="Hibbett D."/>
            <person name="Martinez A.T."/>
            <person name="Grigoriev I.V."/>
        </authorList>
    </citation>
    <scope>NUCLEOTIDE SEQUENCE</scope>
    <source>
        <strain evidence="1">AH 40177</strain>
    </source>
</reference>
<dbReference type="InterPro" id="IPR029058">
    <property type="entry name" value="AB_hydrolase_fold"/>
</dbReference>
<evidence type="ECO:0000313" key="1">
    <source>
        <dbReference type="EMBL" id="KAF9064039.1"/>
    </source>
</evidence>
<comment type="caution">
    <text evidence="1">The sequence shown here is derived from an EMBL/GenBank/DDBJ whole genome shotgun (WGS) entry which is preliminary data.</text>
</comment>
<keyword evidence="2" id="KW-1185">Reference proteome</keyword>